<evidence type="ECO:0000313" key="5">
    <source>
        <dbReference type="Proteomes" id="UP001234989"/>
    </source>
</evidence>
<evidence type="ECO:0000256" key="1">
    <source>
        <dbReference type="PROSITE-ProRule" id="PRU00325"/>
    </source>
</evidence>
<feature type="compositionally biased region" description="Low complexity" evidence="2">
    <location>
        <begin position="267"/>
        <end position="284"/>
    </location>
</feature>
<evidence type="ECO:0000313" key="4">
    <source>
        <dbReference type="EMBL" id="WMV49367.1"/>
    </source>
</evidence>
<feature type="region of interest" description="Disordered" evidence="2">
    <location>
        <begin position="225"/>
        <end position="329"/>
    </location>
</feature>
<keyword evidence="1" id="KW-0863">Zinc-finger</keyword>
<dbReference type="PANTHER" id="PTHR31973">
    <property type="entry name" value="POLYPROTEIN, PUTATIVE-RELATED"/>
    <property type="match status" value="1"/>
</dbReference>
<dbReference type="PRINTS" id="PR00929">
    <property type="entry name" value="ATHOOK"/>
</dbReference>
<evidence type="ECO:0000259" key="3">
    <source>
        <dbReference type="PROSITE" id="PS50966"/>
    </source>
</evidence>
<dbReference type="GO" id="GO:0003677">
    <property type="term" value="F:DNA binding"/>
    <property type="evidence" value="ECO:0007669"/>
    <property type="project" value="InterPro"/>
</dbReference>
<reference evidence="4" key="1">
    <citation type="submission" date="2023-08" db="EMBL/GenBank/DDBJ databases">
        <title>A de novo genome assembly of Solanum verrucosum Schlechtendal, a Mexican diploid species geographically isolated from the other diploid A-genome species in potato relatives.</title>
        <authorList>
            <person name="Hosaka K."/>
        </authorList>
    </citation>
    <scope>NUCLEOTIDE SEQUENCE</scope>
    <source>
        <tissue evidence="4">Young leaves</tissue>
    </source>
</reference>
<accession>A0AAF0ZRF7</accession>
<evidence type="ECO:0000256" key="2">
    <source>
        <dbReference type="SAM" id="MobiDB-lite"/>
    </source>
</evidence>
<keyword evidence="5" id="KW-1185">Reference proteome</keyword>
<dbReference type="AlphaFoldDB" id="A0AAF0ZRF7"/>
<name>A0AAF0ZRF7_SOLVR</name>
<gene>
    <name evidence="4" type="ORF">MTR67_042752</name>
</gene>
<dbReference type="InterPro" id="IPR017956">
    <property type="entry name" value="AT_hook_DNA-bd_motif"/>
</dbReference>
<dbReference type="GO" id="GO:0008270">
    <property type="term" value="F:zinc ion binding"/>
    <property type="evidence" value="ECO:0007669"/>
    <property type="project" value="UniProtKB-KW"/>
</dbReference>
<dbReference type="InterPro" id="IPR007527">
    <property type="entry name" value="Znf_SWIM"/>
</dbReference>
<dbReference type="EMBL" id="CP133621">
    <property type="protein sequence ID" value="WMV49367.1"/>
    <property type="molecule type" value="Genomic_DNA"/>
</dbReference>
<feature type="domain" description="SWIM-type" evidence="3">
    <location>
        <begin position="113"/>
        <end position="145"/>
    </location>
</feature>
<sequence length="386" mass="43462">MMDALMYYNIEYWCKVYFNTRVKCDSVDNNMSECFNAWILAARHKTIITMLEEIRMKMMTRIGNLKEFTNTWKCNFSPMALKVLQKNIDMSMNCSIEFNGVVGFEVRERLCQHTVDLGRRTCSCIVWKLKDIPCACVVAVIYFKKCDHVDYIDSCYSKETYLRTYVNVLQPITNMEMWSISTNPTVAPPEIIKREVVHKMVNHQQGRNHQVQVMEEATHQVQVGEEAKHQVQAGEENPSTEGDPPAKRGRGRPRKTPTAPPAPLTYPTLSASPPPTVTSLPTTSKKGRPRKTPPAHPAYLEHPAPPAPPTSFPTTSKRGRGRGSESTIPYKRSSIMGLGVFQAENRFKAFNHGMPSFKILSTGAIKVTKSADITGDIGFKPSTKQA</sequence>
<keyword evidence="1" id="KW-0862">Zinc</keyword>
<dbReference type="PANTHER" id="PTHR31973:SF197">
    <property type="entry name" value="SWIM-TYPE DOMAIN-CONTAINING PROTEIN"/>
    <property type="match status" value="1"/>
</dbReference>
<keyword evidence="1" id="KW-0479">Metal-binding</keyword>
<protein>
    <recommendedName>
        <fullName evidence="3">SWIM-type domain-containing protein</fullName>
    </recommendedName>
</protein>
<organism evidence="4 5">
    <name type="scientific">Solanum verrucosum</name>
    <dbReference type="NCBI Taxonomy" id="315347"/>
    <lineage>
        <taxon>Eukaryota</taxon>
        <taxon>Viridiplantae</taxon>
        <taxon>Streptophyta</taxon>
        <taxon>Embryophyta</taxon>
        <taxon>Tracheophyta</taxon>
        <taxon>Spermatophyta</taxon>
        <taxon>Magnoliopsida</taxon>
        <taxon>eudicotyledons</taxon>
        <taxon>Gunneridae</taxon>
        <taxon>Pentapetalae</taxon>
        <taxon>asterids</taxon>
        <taxon>lamiids</taxon>
        <taxon>Solanales</taxon>
        <taxon>Solanaceae</taxon>
        <taxon>Solanoideae</taxon>
        <taxon>Solaneae</taxon>
        <taxon>Solanum</taxon>
    </lineage>
</organism>
<dbReference type="PROSITE" id="PS50966">
    <property type="entry name" value="ZF_SWIM"/>
    <property type="match status" value="1"/>
</dbReference>
<proteinExistence type="predicted"/>
<dbReference type="Proteomes" id="UP001234989">
    <property type="component" value="Chromosome 10"/>
</dbReference>